<evidence type="ECO:0000313" key="1">
    <source>
        <dbReference type="EMBL" id="SNS49041.1"/>
    </source>
</evidence>
<dbReference type="Proteomes" id="UP000198420">
    <property type="component" value="Unassembled WGS sequence"/>
</dbReference>
<organism evidence="1 2">
    <name type="scientific">Actinomadura mexicana</name>
    <dbReference type="NCBI Taxonomy" id="134959"/>
    <lineage>
        <taxon>Bacteria</taxon>
        <taxon>Bacillati</taxon>
        <taxon>Actinomycetota</taxon>
        <taxon>Actinomycetes</taxon>
        <taxon>Streptosporangiales</taxon>
        <taxon>Thermomonosporaceae</taxon>
        <taxon>Actinomadura</taxon>
    </lineage>
</organism>
<reference evidence="2" key="1">
    <citation type="submission" date="2017-06" db="EMBL/GenBank/DDBJ databases">
        <authorList>
            <person name="Varghese N."/>
            <person name="Submissions S."/>
        </authorList>
    </citation>
    <scope>NUCLEOTIDE SEQUENCE [LARGE SCALE GENOMIC DNA]</scope>
    <source>
        <strain evidence="2">DSM 44485</strain>
    </source>
</reference>
<sequence length="132" mass="15128">MGTRRCLGRELINRTRAIVERHTLRCRTRIGHNTALRYLEGLAVVLEASGWRCVRLYRPDGFPISLPVLRVYAPGAEDVEVWVHVRAEPDDRWSYYEARQGHGTGGHIHLCGDAKGAAEHVEHRLRARMYLC</sequence>
<gene>
    <name evidence="1" type="ORF">SAMN06265355_118133</name>
</gene>
<dbReference type="AlphaFoldDB" id="A0A239EX72"/>
<evidence type="ECO:0000313" key="2">
    <source>
        <dbReference type="Proteomes" id="UP000198420"/>
    </source>
</evidence>
<dbReference type="EMBL" id="FZNP01000018">
    <property type="protein sequence ID" value="SNS49041.1"/>
    <property type="molecule type" value="Genomic_DNA"/>
</dbReference>
<protein>
    <submittedName>
        <fullName evidence="1">Uncharacterized protein</fullName>
    </submittedName>
</protein>
<proteinExistence type="predicted"/>
<accession>A0A239EX72</accession>
<name>A0A239EX72_9ACTN</name>
<keyword evidence="2" id="KW-1185">Reference proteome</keyword>